<dbReference type="PROSITE" id="PS51257">
    <property type="entry name" value="PROKAR_LIPOPROTEIN"/>
    <property type="match status" value="1"/>
</dbReference>
<dbReference type="PANTHER" id="PTHR43586">
    <property type="entry name" value="CYSTEINE DESULFURASE"/>
    <property type="match status" value="1"/>
</dbReference>
<dbReference type="InterPro" id="IPR000192">
    <property type="entry name" value="Aminotrans_V_dom"/>
</dbReference>
<comment type="caution">
    <text evidence="2">The sequence shown here is derived from an EMBL/GenBank/DDBJ whole genome shotgun (WGS) entry which is preliminary data.</text>
</comment>
<evidence type="ECO:0000259" key="1">
    <source>
        <dbReference type="Pfam" id="PF00266"/>
    </source>
</evidence>
<dbReference type="Gene3D" id="3.40.640.10">
    <property type="entry name" value="Type I PLP-dependent aspartate aminotransferase-like (Major domain)"/>
    <property type="match status" value="1"/>
</dbReference>
<dbReference type="Pfam" id="PF00266">
    <property type="entry name" value="Aminotran_5"/>
    <property type="match status" value="1"/>
</dbReference>
<accession>A0A4Q2V8U5</accession>
<sequence length="399" mass="44128">MDIQRIRSQFPALARDQIFTDNAAGAQVIQACIDSIQNYFSNSNVQPAAAYPVSEEATNKVQTGYEALAKYMNASVDEVIFGASTTQLARNVSSAFRFNAGDNIVLSKVDHEAHLAGWVHAAESKGVEIRWWAPSKNQRTNPKLEADDLEAEGLVDAKPRVVCCTHTSNVLGSITDIAAISKTVKSINPKTLVSVDAVAYAPHAPIDVQAFGVDFYFFSWYMVYGPHIASAFINKAAWDNLESLGHYFLPRTSANSMLGLACGNFEFIQSIPAVCNYLSEVGWKFIKEQEEALQEIILTYIKTRPEIQLGEPSHDRNLRVPVISFKVGGCPSQEFVDQIYANSKCIPTAGEFYAMRLFNEVLQLDPDNGVIRCSFLHYNTLDEVRALTKVLDQLLGSKP</sequence>
<dbReference type="Gene3D" id="3.90.1150.10">
    <property type="entry name" value="Aspartate Aminotransferase, domain 1"/>
    <property type="match status" value="1"/>
</dbReference>
<gene>
    <name evidence="2" type="ORF">BFJ63_vAg16731</name>
</gene>
<evidence type="ECO:0000313" key="2">
    <source>
        <dbReference type="EMBL" id="RYC80387.1"/>
    </source>
</evidence>
<dbReference type="Proteomes" id="UP000290540">
    <property type="component" value="Unassembled WGS sequence"/>
</dbReference>
<dbReference type="InterPro" id="IPR015422">
    <property type="entry name" value="PyrdxlP-dep_Trfase_small"/>
</dbReference>
<dbReference type="SUPFAM" id="SSF53383">
    <property type="entry name" value="PLP-dependent transferases"/>
    <property type="match status" value="1"/>
</dbReference>
<protein>
    <recommendedName>
        <fullName evidence="1">Aminotransferase class V domain-containing protein</fullName>
    </recommendedName>
</protein>
<dbReference type="AlphaFoldDB" id="A0A4Q2V8U5"/>
<name>A0A4Q2V8U5_FUSOX</name>
<dbReference type="InterPro" id="IPR015421">
    <property type="entry name" value="PyrdxlP-dep_Trfase_major"/>
</dbReference>
<evidence type="ECO:0000313" key="3">
    <source>
        <dbReference type="Proteomes" id="UP000290540"/>
    </source>
</evidence>
<proteinExistence type="predicted"/>
<dbReference type="EMBL" id="MQTW01000381">
    <property type="protein sequence ID" value="RYC80387.1"/>
    <property type="molecule type" value="Genomic_DNA"/>
</dbReference>
<dbReference type="PANTHER" id="PTHR43586:SF21">
    <property type="entry name" value="PYRIDOXAL PHOSPHATE (PLP)-DEPENDENT ASPARTATE AMINOTRANSFERASE SUPERFAMILY"/>
    <property type="match status" value="1"/>
</dbReference>
<reference evidence="2 3" key="1">
    <citation type="submission" date="2016-12" db="EMBL/GenBank/DDBJ databases">
        <title>Draft genome sequence of Fusarium oxysporum causing rot on Narcissus.</title>
        <authorList>
            <person name="Armitage A.D."/>
            <person name="Taylor A."/>
            <person name="Clarkson J.P."/>
            <person name="Harrison R.J."/>
            <person name="Jackson A.C."/>
        </authorList>
    </citation>
    <scope>NUCLEOTIDE SEQUENCE [LARGE SCALE GENOMIC DNA]</scope>
    <source>
        <strain evidence="2 3">N139</strain>
    </source>
</reference>
<dbReference type="InterPro" id="IPR015424">
    <property type="entry name" value="PyrdxlP-dep_Trfase"/>
</dbReference>
<feature type="domain" description="Aminotransferase class V" evidence="1">
    <location>
        <begin position="18"/>
        <end position="387"/>
    </location>
</feature>
<organism evidence="2 3">
    <name type="scientific">Fusarium oxysporum f. sp. narcissi</name>
    <dbReference type="NCBI Taxonomy" id="451672"/>
    <lineage>
        <taxon>Eukaryota</taxon>
        <taxon>Fungi</taxon>
        <taxon>Dikarya</taxon>
        <taxon>Ascomycota</taxon>
        <taxon>Pezizomycotina</taxon>
        <taxon>Sordariomycetes</taxon>
        <taxon>Hypocreomycetidae</taxon>
        <taxon>Hypocreales</taxon>
        <taxon>Nectriaceae</taxon>
        <taxon>Fusarium</taxon>
        <taxon>Fusarium oxysporum species complex</taxon>
    </lineage>
</organism>